<comment type="subcellular location">
    <subcellularLocation>
        <location evidence="1">Cell membrane</location>
        <topology evidence="1">Multi-pass membrane protein</topology>
    </subcellularLocation>
</comment>
<dbReference type="PIRSF" id="PIRSF019239">
    <property type="entry name" value="MrpE"/>
    <property type="match status" value="1"/>
</dbReference>
<keyword evidence="5 7" id="KW-1133">Transmembrane helix</keyword>
<comment type="similarity">
    <text evidence="2">Belongs to the CPA3 antiporters (TC 2.A.63) subunit E family.</text>
</comment>
<feature type="transmembrane region" description="Helical" evidence="7">
    <location>
        <begin position="6"/>
        <end position="24"/>
    </location>
</feature>
<evidence type="ECO:0000256" key="6">
    <source>
        <dbReference type="ARBA" id="ARBA00023136"/>
    </source>
</evidence>
<dbReference type="EMBL" id="JBHSEL010000043">
    <property type="protein sequence ID" value="MFC4624591.1"/>
    <property type="molecule type" value="Genomic_DNA"/>
</dbReference>
<evidence type="ECO:0000256" key="7">
    <source>
        <dbReference type="SAM" id="Phobius"/>
    </source>
</evidence>
<keyword evidence="6 7" id="KW-0472">Membrane</keyword>
<name>A0ABV9H508_9HYPH</name>
<keyword evidence="9" id="KW-1185">Reference proteome</keyword>
<evidence type="ECO:0000256" key="3">
    <source>
        <dbReference type="ARBA" id="ARBA00022475"/>
    </source>
</evidence>
<dbReference type="Proteomes" id="UP001596042">
    <property type="component" value="Unassembled WGS sequence"/>
</dbReference>
<reference evidence="9" key="1">
    <citation type="journal article" date="2019" name="Int. J. Syst. Evol. Microbiol.">
        <title>The Global Catalogue of Microorganisms (GCM) 10K type strain sequencing project: providing services to taxonomists for standard genome sequencing and annotation.</title>
        <authorList>
            <consortium name="The Broad Institute Genomics Platform"/>
            <consortium name="The Broad Institute Genome Sequencing Center for Infectious Disease"/>
            <person name="Wu L."/>
            <person name="Ma J."/>
        </authorList>
    </citation>
    <scope>NUCLEOTIDE SEQUENCE [LARGE SCALE GENOMIC DNA]</scope>
    <source>
        <strain evidence="9">CGMCC 1.15731</strain>
    </source>
</reference>
<evidence type="ECO:0000256" key="5">
    <source>
        <dbReference type="ARBA" id="ARBA00022989"/>
    </source>
</evidence>
<evidence type="ECO:0000313" key="9">
    <source>
        <dbReference type="Proteomes" id="UP001596042"/>
    </source>
</evidence>
<proteinExistence type="inferred from homology"/>
<dbReference type="Pfam" id="PF01899">
    <property type="entry name" value="MNHE"/>
    <property type="match status" value="1"/>
</dbReference>
<feature type="transmembrane region" description="Helical" evidence="7">
    <location>
        <begin position="29"/>
        <end position="46"/>
    </location>
</feature>
<dbReference type="PANTHER" id="PTHR34584:SF1">
    <property type="entry name" value="NA(+)_H(+) ANTIPORTER SUBUNIT E1"/>
    <property type="match status" value="1"/>
</dbReference>
<feature type="transmembrane region" description="Helical" evidence="7">
    <location>
        <begin position="58"/>
        <end position="82"/>
    </location>
</feature>
<organism evidence="8 9">
    <name type="scientific">Daeguia caeni</name>
    <dbReference type="NCBI Taxonomy" id="439612"/>
    <lineage>
        <taxon>Bacteria</taxon>
        <taxon>Pseudomonadati</taxon>
        <taxon>Pseudomonadota</taxon>
        <taxon>Alphaproteobacteria</taxon>
        <taxon>Hyphomicrobiales</taxon>
        <taxon>Brucellaceae</taxon>
        <taxon>Daeguia</taxon>
    </lineage>
</organism>
<dbReference type="NCBIfam" id="NF006520">
    <property type="entry name" value="PRK08965.1-4"/>
    <property type="match status" value="1"/>
</dbReference>
<keyword evidence="3" id="KW-1003">Cell membrane</keyword>
<protein>
    <submittedName>
        <fullName evidence="8">Na+/H+ antiporter subunit E</fullName>
    </submittedName>
</protein>
<evidence type="ECO:0000256" key="2">
    <source>
        <dbReference type="ARBA" id="ARBA00006228"/>
    </source>
</evidence>
<gene>
    <name evidence="8" type="ORF">ACFO1V_05030</name>
</gene>
<sequence length="173" mass="19421">MRRLLPYPLLFVALLIFWLLLNGFSRGQFLIGLVVSLVAGWIMTALEPEKNHLRSMPTMLALLWEVVVDIIRSNIAVARLVLSPRKTRTPGFVTIPLDLENKGGLAILSCIITATPGTAWVDYNAARHELTIHVLDLEEEQYWRDSIKSRYEKPLIAIFGKASSPEPGKEKSA</sequence>
<accession>A0ABV9H508</accession>
<evidence type="ECO:0000256" key="1">
    <source>
        <dbReference type="ARBA" id="ARBA00004651"/>
    </source>
</evidence>
<dbReference type="PANTHER" id="PTHR34584">
    <property type="entry name" value="NA(+)/H(+) ANTIPORTER SUBUNIT E1"/>
    <property type="match status" value="1"/>
</dbReference>
<evidence type="ECO:0000256" key="4">
    <source>
        <dbReference type="ARBA" id="ARBA00022692"/>
    </source>
</evidence>
<dbReference type="RefSeq" id="WP_374831288.1">
    <property type="nucleotide sequence ID" value="NZ_JBHEEZ010000008.1"/>
</dbReference>
<dbReference type="InterPro" id="IPR002758">
    <property type="entry name" value="Cation_antiport_E"/>
</dbReference>
<comment type="caution">
    <text evidence="8">The sequence shown here is derived from an EMBL/GenBank/DDBJ whole genome shotgun (WGS) entry which is preliminary data.</text>
</comment>
<keyword evidence="4 7" id="KW-0812">Transmembrane</keyword>
<evidence type="ECO:0000313" key="8">
    <source>
        <dbReference type="EMBL" id="MFC4624591.1"/>
    </source>
</evidence>